<comment type="caution">
    <text evidence="6">The sequence shown here is derived from an EMBL/GenBank/DDBJ whole genome shotgun (WGS) entry which is preliminary data.</text>
</comment>
<evidence type="ECO:0000256" key="4">
    <source>
        <dbReference type="ARBA" id="ARBA00023242"/>
    </source>
</evidence>
<evidence type="ECO:0000313" key="6">
    <source>
        <dbReference type="EMBL" id="KAK7690086.1"/>
    </source>
</evidence>
<protein>
    <recommendedName>
        <fullName evidence="8">NudC domain-containing protein 1</fullName>
    </recommendedName>
</protein>
<dbReference type="Gene3D" id="2.60.40.790">
    <property type="match status" value="1"/>
</dbReference>
<accession>A0AAW0GB50</accession>
<name>A0AAW0GB50_9APHY</name>
<keyword evidence="4" id="KW-0539">Nucleus</keyword>
<dbReference type="InterPro" id="IPR008978">
    <property type="entry name" value="HSP20-like_chaperone"/>
</dbReference>
<evidence type="ECO:0000256" key="2">
    <source>
        <dbReference type="ARBA" id="ARBA00004496"/>
    </source>
</evidence>
<feature type="region of interest" description="Disordered" evidence="5">
    <location>
        <begin position="59"/>
        <end position="79"/>
    </location>
</feature>
<comment type="subcellular location">
    <subcellularLocation>
        <location evidence="2">Cytoplasm</location>
    </subcellularLocation>
    <subcellularLocation>
        <location evidence="1">Nucleus</location>
    </subcellularLocation>
</comment>
<gene>
    <name evidence="6" type="ORF">QCA50_006732</name>
</gene>
<dbReference type="Proteomes" id="UP001385951">
    <property type="component" value="Unassembled WGS sequence"/>
</dbReference>
<evidence type="ECO:0000256" key="5">
    <source>
        <dbReference type="SAM" id="MobiDB-lite"/>
    </source>
</evidence>
<evidence type="ECO:0000256" key="3">
    <source>
        <dbReference type="ARBA" id="ARBA00022490"/>
    </source>
</evidence>
<evidence type="ECO:0000313" key="7">
    <source>
        <dbReference type="Proteomes" id="UP001385951"/>
    </source>
</evidence>
<dbReference type="PANTHER" id="PTHR21664">
    <property type="entry name" value="CHRONIC MYELOGENOUS LEUKEMIA TUMOR ANTIGEN 66"/>
    <property type="match status" value="1"/>
</dbReference>
<proteinExistence type="predicted"/>
<reference evidence="6 7" key="1">
    <citation type="submission" date="2022-09" db="EMBL/GenBank/DDBJ databases">
        <authorList>
            <person name="Palmer J.M."/>
        </authorList>
    </citation>
    <scope>NUCLEOTIDE SEQUENCE [LARGE SCALE GENOMIC DNA]</scope>
    <source>
        <strain evidence="6 7">DSM 7382</strain>
    </source>
</reference>
<dbReference type="GO" id="GO:0005634">
    <property type="term" value="C:nucleus"/>
    <property type="evidence" value="ECO:0007669"/>
    <property type="project" value="UniProtKB-SubCell"/>
</dbReference>
<dbReference type="GO" id="GO:0005737">
    <property type="term" value="C:cytoplasm"/>
    <property type="evidence" value="ECO:0007669"/>
    <property type="project" value="UniProtKB-SubCell"/>
</dbReference>
<keyword evidence="3" id="KW-0963">Cytoplasm</keyword>
<sequence length="307" mass="33149">MTTFPQVPLPRYTGKSLWDGIQPSTSFWTFDRQADQKFGLLTLHLDKQHDGTRWSQVFATSGAKPSGGSSTEPSVDAAEIEVPETLDPSELYQIRESLEKYTAALQTGEDASGLGLGQGMPSLGEGEMDPEIDSNDTNTYCVTWVGVDGLETSVLEHLSDAPFNLLSTPLPSSPSPHPSLVLKNGVDGVLFTLNEANGSSTIPEWKHTSTFSALSFVLASKRDTRFVHHISSHAILAFESGSRGNVYIYRNTTQRHDKFAKQAVLKIGGGTGGGSLLGVGMIRTKNDGKPVILCLCEGEWIVAHDVL</sequence>
<evidence type="ECO:0008006" key="8">
    <source>
        <dbReference type="Google" id="ProtNLM"/>
    </source>
</evidence>
<dbReference type="PANTHER" id="PTHR21664:SF1">
    <property type="entry name" value="NUDC DOMAIN-CONTAINING PROTEIN 1"/>
    <property type="match status" value="1"/>
</dbReference>
<dbReference type="AlphaFoldDB" id="A0AAW0GB50"/>
<dbReference type="EMBL" id="JASBNA010000007">
    <property type="protein sequence ID" value="KAK7690086.1"/>
    <property type="molecule type" value="Genomic_DNA"/>
</dbReference>
<dbReference type="InterPro" id="IPR037895">
    <property type="entry name" value="NUDCD1"/>
</dbReference>
<organism evidence="6 7">
    <name type="scientific">Cerrena zonata</name>
    <dbReference type="NCBI Taxonomy" id="2478898"/>
    <lineage>
        <taxon>Eukaryota</taxon>
        <taxon>Fungi</taxon>
        <taxon>Dikarya</taxon>
        <taxon>Basidiomycota</taxon>
        <taxon>Agaricomycotina</taxon>
        <taxon>Agaricomycetes</taxon>
        <taxon>Polyporales</taxon>
        <taxon>Cerrenaceae</taxon>
        <taxon>Cerrena</taxon>
    </lineage>
</organism>
<keyword evidence="7" id="KW-1185">Reference proteome</keyword>
<evidence type="ECO:0000256" key="1">
    <source>
        <dbReference type="ARBA" id="ARBA00004123"/>
    </source>
</evidence>